<evidence type="ECO:0000256" key="2">
    <source>
        <dbReference type="SAM" id="Phobius"/>
    </source>
</evidence>
<organism evidence="3 4">
    <name type="scientific">Lactuca sativa</name>
    <name type="common">Garden lettuce</name>
    <dbReference type="NCBI Taxonomy" id="4236"/>
    <lineage>
        <taxon>Eukaryota</taxon>
        <taxon>Viridiplantae</taxon>
        <taxon>Streptophyta</taxon>
        <taxon>Embryophyta</taxon>
        <taxon>Tracheophyta</taxon>
        <taxon>Spermatophyta</taxon>
        <taxon>Magnoliopsida</taxon>
        <taxon>eudicotyledons</taxon>
        <taxon>Gunneridae</taxon>
        <taxon>Pentapetalae</taxon>
        <taxon>asterids</taxon>
        <taxon>campanulids</taxon>
        <taxon>Asterales</taxon>
        <taxon>Asteraceae</taxon>
        <taxon>Cichorioideae</taxon>
        <taxon>Cichorieae</taxon>
        <taxon>Lactucinae</taxon>
        <taxon>Lactuca</taxon>
    </lineage>
</organism>
<evidence type="ECO:0000313" key="3">
    <source>
        <dbReference type="EMBL" id="KAJ0215772.1"/>
    </source>
</evidence>
<keyword evidence="4" id="KW-1185">Reference proteome</keyword>
<keyword evidence="1" id="KW-0456">Lyase</keyword>
<dbReference type="GO" id="GO:0006751">
    <property type="term" value="P:glutathione catabolic process"/>
    <property type="evidence" value="ECO:0007669"/>
    <property type="project" value="InterPro"/>
</dbReference>
<evidence type="ECO:0000256" key="1">
    <source>
        <dbReference type="ARBA" id="ARBA00023239"/>
    </source>
</evidence>
<dbReference type="EMBL" id="NBSK02000003">
    <property type="protein sequence ID" value="KAJ0215772.1"/>
    <property type="molecule type" value="Genomic_DNA"/>
</dbReference>
<dbReference type="Pfam" id="PF04752">
    <property type="entry name" value="ChaC"/>
    <property type="match status" value="1"/>
</dbReference>
<evidence type="ECO:0008006" key="5">
    <source>
        <dbReference type="Google" id="ProtNLM"/>
    </source>
</evidence>
<proteinExistence type="predicted"/>
<accession>A0A9R1W3E2</accession>
<dbReference type="AlphaFoldDB" id="A0A9R1W3E2"/>
<keyword evidence="2" id="KW-1133">Transmembrane helix</keyword>
<sequence length="95" mass="11041">MSLTEGSGGDLFSSWDYCAKSDVEKRELAPRIQLFVRSSSWFSGCGYGSLVWNRGFDYDDKMIGYIKNYRRVFDLGMQTLPVFIFIHFYLNLVIN</sequence>
<dbReference type="InterPro" id="IPR006840">
    <property type="entry name" value="ChaC"/>
</dbReference>
<name>A0A9R1W3E2_LACSA</name>
<dbReference type="GO" id="GO:0061928">
    <property type="term" value="F:glutathione specific gamma-glutamylcyclotransferase activity"/>
    <property type="evidence" value="ECO:0007669"/>
    <property type="project" value="InterPro"/>
</dbReference>
<feature type="transmembrane region" description="Helical" evidence="2">
    <location>
        <begin position="72"/>
        <end position="90"/>
    </location>
</feature>
<dbReference type="Proteomes" id="UP000235145">
    <property type="component" value="Unassembled WGS sequence"/>
</dbReference>
<keyword evidence="2" id="KW-0472">Membrane</keyword>
<protein>
    <recommendedName>
        <fullName evidence="5">Gamma-glutamylcyclotransferase</fullName>
    </recommendedName>
</protein>
<gene>
    <name evidence="3" type="ORF">LSAT_V11C300141090</name>
</gene>
<comment type="caution">
    <text evidence="3">The sequence shown here is derived from an EMBL/GenBank/DDBJ whole genome shotgun (WGS) entry which is preliminary data.</text>
</comment>
<reference evidence="3 4" key="1">
    <citation type="journal article" date="2017" name="Nat. Commun.">
        <title>Genome assembly with in vitro proximity ligation data and whole-genome triplication in lettuce.</title>
        <authorList>
            <person name="Reyes-Chin-Wo S."/>
            <person name="Wang Z."/>
            <person name="Yang X."/>
            <person name="Kozik A."/>
            <person name="Arikit S."/>
            <person name="Song C."/>
            <person name="Xia L."/>
            <person name="Froenicke L."/>
            <person name="Lavelle D.O."/>
            <person name="Truco M.J."/>
            <person name="Xia R."/>
            <person name="Zhu S."/>
            <person name="Xu C."/>
            <person name="Xu H."/>
            <person name="Xu X."/>
            <person name="Cox K."/>
            <person name="Korf I."/>
            <person name="Meyers B.C."/>
            <person name="Michelmore R.W."/>
        </authorList>
    </citation>
    <scope>NUCLEOTIDE SEQUENCE [LARGE SCALE GENOMIC DNA]</scope>
    <source>
        <strain evidence="4">cv. Salinas</strain>
        <tissue evidence="3">Seedlings</tissue>
    </source>
</reference>
<evidence type="ECO:0000313" key="4">
    <source>
        <dbReference type="Proteomes" id="UP000235145"/>
    </source>
</evidence>
<keyword evidence="2" id="KW-0812">Transmembrane</keyword>